<dbReference type="OrthoDB" id="9801978at2"/>
<dbReference type="EC" id="6.3.2.10" evidence="10 11"/>
<dbReference type="GO" id="GO:0005524">
    <property type="term" value="F:ATP binding"/>
    <property type="evidence" value="ECO:0007669"/>
    <property type="project" value="UniProtKB-UniRule"/>
</dbReference>
<dbReference type="Pfam" id="PF01225">
    <property type="entry name" value="Mur_ligase"/>
    <property type="match status" value="1"/>
</dbReference>
<evidence type="ECO:0000256" key="8">
    <source>
        <dbReference type="ARBA" id="ARBA00023306"/>
    </source>
</evidence>
<dbReference type="NCBIfam" id="TIGR01143">
    <property type="entry name" value="murF"/>
    <property type="match status" value="1"/>
</dbReference>
<comment type="catalytic activity">
    <reaction evidence="10 11">
        <text>D-alanyl-D-alanine + UDP-N-acetyl-alpha-D-muramoyl-L-alanyl-gamma-D-glutamyl-meso-2,6-diaminopimelate + ATP = UDP-N-acetyl-alpha-D-muramoyl-L-alanyl-gamma-D-glutamyl-meso-2,6-diaminopimeloyl-D-alanyl-D-alanine + ADP + phosphate + H(+)</text>
        <dbReference type="Rhea" id="RHEA:28374"/>
        <dbReference type="ChEBI" id="CHEBI:15378"/>
        <dbReference type="ChEBI" id="CHEBI:30616"/>
        <dbReference type="ChEBI" id="CHEBI:43474"/>
        <dbReference type="ChEBI" id="CHEBI:57822"/>
        <dbReference type="ChEBI" id="CHEBI:61386"/>
        <dbReference type="ChEBI" id="CHEBI:83905"/>
        <dbReference type="ChEBI" id="CHEBI:456216"/>
        <dbReference type="EC" id="6.3.2.10"/>
    </reaction>
</comment>
<evidence type="ECO:0000256" key="1">
    <source>
        <dbReference type="ARBA" id="ARBA00022490"/>
    </source>
</evidence>
<dbReference type="PANTHER" id="PTHR43024:SF1">
    <property type="entry name" value="UDP-N-ACETYLMURAMOYL-TRIPEPTIDE--D-ALANYL-D-ALANINE LIGASE"/>
    <property type="match status" value="1"/>
</dbReference>
<dbReference type="GO" id="GO:0047480">
    <property type="term" value="F:UDP-N-acetylmuramoyl-tripeptide-D-alanyl-D-alanine ligase activity"/>
    <property type="evidence" value="ECO:0007669"/>
    <property type="project" value="UniProtKB-UniRule"/>
</dbReference>
<keyword evidence="9 10" id="KW-0961">Cell wall biogenesis/degradation</keyword>
<keyword evidence="4 10" id="KW-0547">Nucleotide-binding</keyword>
<protein>
    <recommendedName>
        <fullName evidence="10 11">UDP-N-acetylmuramoyl-tripeptide--D-alanyl-D-alanine ligase</fullName>
        <ecNumber evidence="10 11">6.3.2.10</ecNumber>
    </recommendedName>
    <alternativeName>
        <fullName evidence="10">D-alanyl-D-alanine-adding enzyme</fullName>
    </alternativeName>
</protein>
<keyword evidence="7 10" id="KW-0573">Peptidoglycan synthesis</keyword>
<reference evidence="15 16" key="1">
    <citation type="submission" date="2017-05" db="EMBL/GenBank/DDBJ databases">
        <authorList>
            <person name="Varghese N."/>
            <person name="Submissions S."/>
        </authorList>
    </citation>
    <scope>NUCLEOTIDE SEQUENCE [LARGE SCALE GENOMIC DNA]</scope>
    <source>
        <strain evidence="15 16">DSM 21342</strain>
    </source>
</reference>
<proteinExistence type="inferred from homology"/>
<evidence type="ECO:0000256" key="3">
    <source>
        <dbReference type="ARBA" id="ARBA00022618"/>
    </source>
</evidence>
<dbReference type="InterPro" id="IPR036615">
    <property type="entry name" value="Mur_ligase_C_dom_sf"/>
</dbReference>
<dbReference type="Pfam" id="PF02875">
    <property type="entry name" value="Mur_ligase_C"/>
    <property type="match status" value="1"/>
</dbReference>
<feature type="domain" description="Mur ligase N-terminal catalytic" evidence="12">
    <location>
        <begin position="16"/>
        <end position="83"/>
    </location>
</feature>
<dbReference type="SUPFAM" id="SSF53244">
    <property type="entry name" value="MurD-like peptide ligases, peptide-binding domain"/>
    <property type="match status" value="1"/>
</dbReference>
<keyword evidence="6 10" id="KW-0133">Cell shape</keyword>
<dbReference type="InterPro" id="IPR004101">
    <property type="entry name" value="Mur_ligase_C"/>
</dbReference>
<dbReference type="InterPro" id="IPR036565">
    <property type="entry name" value="Mur-like_cat_sf"/>
</dbReference>
<organism evidence="15 16">
    <name type="scientific">Solitalea koreensis</name>
    <dbReference type="NCBI Taxonomy" id="543615"/>
    <lineage>
        <taxon>Bacteria</taxon>
        <taxon>Pseudomonadati</taxon>
        <taxon>Bacteroidota</taxon>
        <taxon>Sphingobacteriia</taxon>
        <taxon>Sphingobacteriales</taxon>
        <taxon>Sphingobacteriaceae</taxon>
        <taxon>Solitalea</taxon>
    </lineage>
</organism>
<dbReference type="Pfam" id="PF08245">
    <property type="entry name" value="Mur_ligase_M"/>
    <property type="match status" value="1"/>
</dbReference>
<feature type="domain" description="Mur ligase central" evidence="14">
    <location>
        <begin position="95"/>
        <end position="280"/>
    </location>
</feature>
<evidence type="ECO:0000259" key="13">
    <source>
        <dbReference type="Pfam" id="PF02875"/>
    </source>
</evidence>
<dbReference type="GO" id="GO:0009252">
    <property type="term" value="P:peptidoglycan biosynthetic process"/>
    <property type="evidence" value="ECO:0007669"/>
    <property type="project" value="UniProtKB-UniRule"/>
</dbReference>
<evidence type="ECO:0000256" key="4">
    <source>
        <dbReference type="ARBA" id="ARBA00022741"/>
    </source>
</evidence>
<feature type="binding site" evidence="10">
    <location>
        <begin position="97"/>
        <end position="103"/>
    </location>
    <ligand>
        <name>ATP</name>
        <dbReference type="ChEBI" id="CHEBI:30616"/>
    </ligand>
</feature>
<evidence type="ECO:0000256" key="10">
    <source>
        <dbReference type="HAMAP-Rule" id="MF_02019"/>
    </source>
</evidence>
<dbReference type="Gene3D" id="3.90.190.20">
    <property type="entry name" value="Mur ligase, C-terminal domain"/>
    <property type="match status" value="1"/>
</dbReference>
<dbReference type="GO" id="GO:0008360">
    <property type="term" value="P:regulation of cell shape"/>
    <property type="evidence" value="ECO:0007669"/>
    <property type="project" value="UniProtKB-KW"/>
</dbReference>
<dbReference type="RefSeq" id="WP_142603189.1">
    <property type="nucleotide sequence ID" value="NZ_FXSZ01000004.1"/>
</dbReference>
<dbReference type="GO" id="GO:0051301">
    <property type="term" value="P:cell division"/>
    <property type="evidence" value="ECO:0007669"/>
    <property type="project" value="UniProtKB-KW"/>
</dbReference>
<dbReference type="Proteomes" id="UP000315971">
    <property type="component" value="Unassembled WGS sequence"/>
</dbReference>
<dbReference type="EMBL" id="FXSZ01000004">
    <property type="protein sequence ID" value="SMO60458.1"/>
    <property type="molecule type" value="Genomic_DNA"/>
</dbReference>
<evidence type="ECO:0000256" key="11">
    <source>
        <dbReference type="RuleBase" id="RU004136"/>
    </source>
</evidence>
<evidence type="ECO:0000259" key="12">
    <source>
        <dbReference type="Pfam" id="PF01225"/>
    </source>
</evidence>
<dbReference type="UniPathway" id="UPA00219"/>
<dbReference type="InterPro" id="IPR000713">
    <property type="entry name" value="Mur_ligase_N"/>
</dbReference>
<dbReference type="AlphaFoldDB" id="A0A521CLZ2"/>
<dbReference type="SUPFAM" id="SSF63418">
    <property type="entry name" value="MurE/MurF N-terminal domain"/>
    <property type="match status" value="1"/>
</dbReference>
<evidence type="ECO:0000256" key="5">
    <source>
        <dbReference type="ARBA" id="ARBA00022840"/>
    </source>
</evidence>
<comment type="function">
    <text evidence="10 11">Involved in cell wall formation. Catalyzes the final step in the synthesis of UDP-N-acetylmuramoyl-pentapeptide, the precursor of murein.</text>
</comment>
<dbReference type="InterPro" id="IPR051046">
    <property type="entry name" value="MurCDEF_CellWall_CoF430Synth"/>
</dbReference>
<dbReference type="PANTHER" id="PTHR43024">
    <property type="entry name" value="UDP-N-ACETYLMURAMOYL-TRIPEPTIDE--D-ALANYL-D-ALANINE LIGASE"/>
    <property type="match status" value="1"/>
</dbReference>
<keyword evidence="16" id="KW-1185">Reference proteome</keyword>
<keyword evidence="2 10" id="KW-0436">Ligase</keyword>
<comment type="subcellular location">
    <subcellularLocation>
        <location evidence="10 11">Cytoplasm</location>
    </subcellularLocation>
</comment>
<evidence type="ECO:0000259" key="14">
    <source>
        <dbReference type="Pfam" id="PF08245"/>
    </source>
</evidence>
<dbReference type="GO" id="GO:0071555">
    <property type="term" value="P:cell wall organization"/>
    <property type="evidence" value="ECO:0007669"/>
    <property type="project" value="UniProtKB-KW"/>
</dbReference>
<gene>
    <name evidence="10" type="primary">murF</name>
    <name evidence="15" type="ORF">SAMN06265350_104199</name>
</gene>
<evidence type="ECO:0000256" key="2">
    <source>
        <dbReference type="ARBA" id="ARBA00022598"/>
    </source>
</evidence>
<evidence type="ECO:0000313" key="15">
    <source>
        <dbReference type="EMBL" id="SMO60458.1"/>
    </source>
</evidence>
<name>A0A521CLZ2_9SPHI</name>
<evidence type="ECO:0000313" key="16">
    <source>
        <dbReference type="Proteomes" id="UP000315971"/>
    </source>
</evidence>
<dbReference type="GO" id="GO:0008766">
    <property type="term" value="F:UDP-N-acetylmuramoylalanyl-D-glutamyl-2,6-diaminopimelate-D-alanyl-D-alanine ligase activity"/>
    <property type="evidence" value="ECO:0007669"/>
    <property type="project" value="RHEA"/>
</dbReference>
<dbReference type="InterPro" id="IPR013221">
    <property type="entry name" value="Mur_ligase_cen"/>
</dbReference>
<dbReference type="Gene3D" id="3.40.1390.10">
    <property type="entry name" value="MurE/MurF, N-terminal domain"/>
    <property type="match status" value="1"/>
</dbReference>
<dbReference type="InterPro" id="IPR005863">
    <property type="entry name" value="UDP-N-AcMur_synth"/>
</dbReference>
<dbReference type="HAMAP" id="MF_02019">
    <property type="entry name" value="MurF"/>
    <property type="match status" value="1"/>
</dbReference>
<keyword evidence="1 10" id="KW-0963">Cytoplasm</keyword>
<dbReference type="Gene3D" id="3.40.1190.10">
    <property type="entry name" value="Mur-like, catalytic domain"/>
    <property type="match status" value="1"/>
</dbReference>
<dbReference type="SUPFAM" id="SSF53623">
    <property type="entry name" value="MurD-like peptide ligases, catalytic domain"/>
    <property type="match status" value="1"/>
</dbReference>
<dbReference type="GO" id="GO:0005737">
    <property type="term" value="C:cytoplasm"/>
    <property type="evidence" value="ECO:0007669"/>
    <property type="project" value="UniProtKB-SubCell"/>
</dbReference>
<keyword evidence="8 10" id="KW-0131">Cell cycle</keyword>
<evidence type="ECO:0000256" key="9">
    <source>
        <dbReference type="ARBA" id="ARBA00023316"/>
    </source>
</evidence>
<sequence length="431" mass="48270">MTIPKLYELYKKHPLISTDTRKITAGCIFFALKGDNFNANEFANQAIQQGASYAIIDDKQYKVDDHYILVEDVLQTLQDLAHYHRSQLNIPFIGITGSNGKTTSKELLNSVLSQKFKTYATLGNLNNHIGVPLTILSIDPSIELAIIEMGANHQGEIASLSAIANPNYGIITNVGRAHLEGFGGEEGVKKGKKELFDHLKKNEGIAFINRDSANLVEMGSELKNIVFYGKNNDNYVSGRTLPGEEVTLEWKDSTSNDWQKVQSNLVGDYNFENILAAICIGHYFELTEKEIKTGIESYIPTNNRSQVKHTEKNVLICDYYNANPSSMQAAIGNFAKTEGSDKMLILADMFELGVYSKEEHRKIIDQLLVNGFKNVYLIGKDFYAVKKNESFNYFETTNEALDAIKSHPPINQLILVKGSRGMKLETLIDYL</sequence>
<keyword evidence="3 10" id="KW-0132">Cell division</keyword>
<keyword evidence="5 10" id="KW-0067">ATP-binding</keyword>
<dbReference type="InterPro" id="IPR035911">
    <property type="entry name" value="MurE/MurF_N"/>
</dbReference>
<evidence type="ECO:0000256" key="7">
    <source>
        <dbReference type="ARBA" id="ARBA00022984"/>
    </source>
</evidence>
<accession>A0A521CLZ2</accession>
<feature type="domain" description="Mur ligase C-terminal" evidence="13">
    <location>
        <begin position="304"/>
        <end position="420"/>
    </location>
</feature>
<evidence type="ECO:0000256" key="6">
    <source>
        <dbReference type="ARBA" id="ARBA00022960"/>
    </source>
</evidence>
<comment type="pathway">
    <text evidence="10 11">Cell wall biogenesis; peptidoglycan biosynthesis.</text>
</comment>
<comment type="similarity">
    <text evidence="10">Belongs to the MurCDEF family. MurF subfamily.</text>
</comment>